<keyword evidence="1" id="KW-1133">Transmembrane helix</keyword>
<accession>A0A2T0X738</accession>
<keyword evidence="1" id="KW-0812">Transmembrane</keyword>
<dbReference type="EMBL" id="PVTT01000001">
    <property type="protein sequence ID" value="PRY94737.1"/>
    <property type="molecule type" value="Genomic_DNA"/>
</dbReference>
<keyword evidence="3" id="KW-1185">Reference proteome</keyword>
<dbReference type="Proteomes" id="UP000238801">
    <property type="component" value="Unassembled WGS sequence"/>
</dbReference>
<reference evidence="2 3" key="1">
    <citation type="submission" date="2018-03" db="EMBL/GenBank/DDBJ databases">
        <title>Genomic Encyclopedia of Archaeal and Bacterial Type Strains, Phase II (KMG-II): from individual species to whole genera.</title>
        <authorList>
            <person name="Goeker M."/>
        </authorList>
    </citation>
    <scope>NUCLEOTIDE SEQUENCE [LARGE SCALE GENOMIC DNA]</scope>
    <source>
        <strain evidence="2 3">DSM 29318</strain>
    </source>
</reference>
<protein>
    <submittedName>
        <fullName evidence="2">Uncharacterized protein</fullName>
    </submittedName>
</protein>
<feature type="transmembrane region" description="Helical" evidence="1">
    <location>
        <begin position="7"/>
        <end position="29"/>
    </location>
</feature>
<feature type="transmembrane region" description="Helical" evidence="1">
    <location>
        <begin position="49"/>
        <end position="72"/>
    </location>
</feature>
<sequence length="77" mass="8115">MPPIFRFWLRHCAIGFGAAAGFVALLLVTDTAGLRGLILGSDVAALALFLLWFFNGIVFAGAQCGIAVFRLAEADDG</sequence>
<dbReference type="RefSeq" id="WP_106159202.1">
    <property type="nucleotide sequence ID" value="NZ_PVTT01000001.1"/>
</dbReference>
<dbReference type="AlphaFoldDB" id="A0A2T0X738"/>
<keyword evidence="1" id="KW-0472">Membrane</keyword>
<proteinExistence type="predicted"/>
<name>A0A2T0X738_9RHOB</name>
<organism evidence="2 3">
    <name type="scientific">Hasllibacter halocynthiae</name>
    <dbReference type="NCBI Taxonomy" id="595589"/>
    <lineage>
        <taxon>Bacteria</taxon>
        <taxon>Pseudomonadati</taxon>
        <taxon>Pseudomonadota</taxon>
        <taxon>Alphaproteobacteria</taxon>
        <taxon>Rhodobacterales</taxon>
        <taxon>Roseobacteraceae</taxon>
        <taxon>Hasllibacter</taxon>
    </lineage>
</organism>
<evidence type="ECO:0000313" key="3">
    <source>
        <dbReference type="Proteomes" id="UP000238801"/>
    </source>
</evidence>
<evidence type="ECO:0000256" key="1">
    <source>
        <dbReference type="SAM" id="Phobius"/>
    </source>
</evidence>
<evidence type="ECO:0000313" key="2">
    <source>
        <dbReference type="EMBL" id="PRY94737.1"/>
    </source>
</evidence>
<gene>
    <name evidence="2" type="ORF">BCF33_0335</name>
</gene>
<comment type="caution">
    <text evidence="2">The sequence shown here is derived from an EMBL/GenBank/DDBJ whole genome shotgun (WGS) entry which is preliminary data.</text>
</comment>